<dbReference type="RefSeq" id="WP_186894139.1">
    <property type="nucleotide sequence ID" value="NZ_WJBE01000006.1"/>
</dbReference>
<protein>
    <submittedName>
        <fullName evidence="1">Uncharacterized protein</fullName>
    </submittedName>
</protein>
<gene>
    <name evidence="1" type="ORF">GH811_08855</name>
</gene>
<dbReference type="InterPro" id="IPR009912">
    <property type="entry name" value="DUF1451"/>
</dbReference>
<sequence>MKTGTIVEQSGIYKCTKCGNEITAVKGKKVSPCSKCNNTEFKLVRATR</sequence>
<dbReference type="EMBL" id="WJBE01000006">
    <property type="protein sequence ID" value="MBC3899724.1"/>
    <property type="molecule type" value="Genomic_DNA"/>
</dbReference>
<keyword evidence="2" id="KW-1185">Reference proteome</keyword>
<reference evidence="1 2" key="1">
    <citation type="journal article" date="2020" name="mSystems">
        <title>Defining Genomic and Predicted Metabolic Features of the Acetobacterium Genus.</title>
        <authorList>
            <person name="Ross D.E."/>
            <person name="Marshall C.W."/>
            <person name="Gulliver D."/>
            <person name="May H.D."/>
            <person name="Norman R.S."/>
        </authorList>
    </citation>
    <scope>NUCLEOTIDE SEQUENCE [LARGE SCALE GENOMIC DNA]</scope>
    <source>
        <strain evidence="1 2">DSM 4132</strain>
    </source>
</reference>
<accession>A0ABR6YWZ0</accession>
<comment type="caution">
    <text evidence="1">The sequence shown here is derived from an EMBL/GenBank/DDBJ whole genome shotgun (WGS) entry which is preliminary data.</text>
</comment>
<organism evidence="1 2">
    <name type="scientific">Acetobacterium malicum</name>
    <dbReference type="NCBI Taxonomy" id="52692"/>
    <lineage>
        <taxon>Bacteria</taxon>
        <taxon>Bacillati</taxon>
        <taxon>Bacillota</taxon>
        <taxon>Clostridia</taxon>
        <taxon>Eubacteriales</taxon>
        <taxon>Eubacteriaceae</taxon>
        <taxon>Acetobacterium</taxon>
    </lineage>
</organism>
<proteinExistence type="predicted"/>
<evidence type="ECO:0000313" key="2">
    <source>
        <dbReference type="Proteomes" id="UP000622405"/>
    </source>
</evidence>
<evidence type="ECO:0000313" key="1">
    <source>
        <dbReference type="EMBL" id="MBC3899724.1"/>
    </source>
</evidence>
<name>A0ABR6YWZ0_9FIRM</name>
<dbReference type="Pfam" id="PF07295">
    <property type="entry name" value="DUF1451"/>
    <property type="match status" value="1"/>
</dbReference>
<dbReference type="Proteomes" id="UP000622405">
    <property type="component" value="Unassembled WGS sequence"/>
</dbReference>